<dbReference type="Pfam" id="PF22752">
    <property type="entry name" value="DUF488-N3i"/>
    <property type="match status" value="1"/>
</dbReference>
<gene>
    <name evidence="1" type="ORF">C8R21_13123</name>
</gene>
<organism evidence="1 2">
    <name type="scientific">Nitrosospira multiformis</name>
    <dbReference type="NCBI Taxonomy" id="1231"/>
    <lineage>
        <taxon>Bacteria</taxon>
        <taxon>Pseudomonadati</taxon>
        <taxon>Pseudomonadota</taxon>
        <taxon>Betaproteobacteria</taxon>
        <taxon>Nitrosomonadales</taxon>
        <taxon>Nitrosomonadaceae</taxon>
        <taxon>Nitrosospira</taxon>
    </lineage>
</organism>
<name>A0A2T5I5Z6_9PROT</name>
<evidence type="ECO:0000313" key="2">
    <source>
        <dbReference type="Proteomes" id="UP000244152"/>
    </source>
</evidence>
<dbReference type="PANTHER" id="PTHR36849:SF1">
    <property type="entry name" value="CYTOPLASMIC PROTEIN"/>
    <property type="match status" value="1"/>
</dbReference>
<comment type="caution">
    <text evidence="1">The sequence shown here is derived from an EMBL/GenBank/DDBJ whole genome shotgun (WGS) entry which is preliminary data.</text>
</comment>
<dbReference type="PANTHER" id="PTHR36849">
    <property type="entry name" value="CYTOPLASMIC PROTEIN-RELATED"/>
    <property type="match status" value="1"/>
</dbReference>
<dbReference type="InterPro" id="IPR052552">
    <property type="entry name" value="YeaO-like"/>
</dbReference>
<dbReference type="Proteomes" id="UP000244152">
    <property type="component" value="Unassembled WGS sequence"/>
</dbReference>
<reference evidence="1 2" key="1">
    <citation type="submission" date="2018-04" db="EMBL/GenBank/DDBJ databases">
        <title>Active sludge and wastewater microbial communities from Klosterneuburg, Austria.</title>
        <authorList>
            <person name="Wagner M."/>
        </authorList>
    </citation>
    <scope>NUCLEOTIDE SEQUENCE [LARGE SCALE GENOMIC DNA]</scope>
    <source>
        <strain evidence="1 2">Nl12</strain>
    </source>
</reference>
<proteinExistence type="predicted"/>
<dbReference type="EMBL" id="QAOK01000031">
    <property type="protein sequence ID" value="PTQ79255.1"/>
    <property type="molecule type" value="Genomic_DNA"/>
</dbReference>
<accession>A0A2T5I5Z6</accession>
<evidence type="ECO:0000313" key="1">
    <source>
        <dbReference type="EMBL" id="PTQ79255.1"/>
    </source>
</evidence>
<dbReference type="AlphaFoldDB" id="A0A2T5I5Z6"/>
<protein>
    <submittedName>
        <fullName evidence="1">Uncharacterized protein YeaO (DUF488 family)</fullName>
    </submittedName>
</protein>
<sequence>MKPGWKIDLLQEEATAGMNLKLKRVYEPFDKNDGTRILVDRLWPRGMTKAKAGVDIWLKELAPSAELRKWFGHDPDKWTDFKKRYRIELEENDEQLARLREEIKKGAVTLLYGAKDEEHNDAVALAEFLRDQKK</sequence>